<dbReference type="EC" id="3.1.1.-" evidence="9"/>
<evidence type="ECO:0000256" key="7">
    <source>
        <dbReference type="ARBA" id="ARBA00048484"/>
    </source>
</evidence>
<dbReference type="AlphaFoldDB" id="A0A131YUR4"/>
<dbReference type="SUPFAM" id="SSF53474">
    <property type="entry name" value="alpha/beta-Hydrolases"/>
    <property type="match status" value="1"/>
</dbReference>
<evidence type="ECO:0000256" key="4">
    <source>
        <dbReference type="ARBA" id="ARBA00022867"/>
    </source>
</evidence>
<feature type="active site" description="Charge relay system" evidence="8">
    <location>
        <position position="338"/>
    </location>
</feature>
<evidence type="ECO:0000313" key="11">
    <source>
        <dbReference type="EMBL" id="JAP82282.1"/>
    </source>
</evidence>
<dbReference type="GO" id="GO:0003990">
    <property type="term" value="F:acetylcholinesterase activity"/>
    <property type="evidence" value="ECO:0007669"/>
    <property type="project" value="UniProtKB-EC"/>
</dbReference>
<comment type="catalytic activity">
    <reaction evidence="7">
        <text>acetylcholine + H2O = choline + acetate + H(+)</text>
        <dbReference type="Rhea" id="RHEA:17561"/>
        <dbReference type="ChEBI" id="CHEBI:15354"/>
        <dbReference type="ChEBI" id="CHEBI:15355"/>
        <dbReference type="ChEBI" id="CHEBI:15377"/>
        <dbReference type="ChEBI" id="CHEBI:15378"/>
        <dbReference type="ChEBI" id="CHEBI:30089"/>
        <dbReference type="EC" id="3.1.1.7"/>
    </reaction>
</comment>
<dbReference type="PANTHER" id="PTHR43918">
    <property type="entry name" value="ACETYLCHOLINESTERASE"/>
    <property type="match status" value="1"/>
</dbReference>
<dbReference type="InterPro" id="IPR000997">
    <property type="entry name" value="Cholinesterase"/>
</dbReference>
<evidence type="ECO:0000256" key="6">
    <source>
        <dbReference type="ARBA" id="ARBA00023180"/>
    </source>
</evidence>
<evidence type="ECO:0000256" key="2">
    <source>
        <dbReference type="ARBA" id="ARBA00022487"/>
    </source>
</evidence>
<dbReference type="GO" id="GO:0005886">
    <property type="term" value="C:plasma membrane"/>
    <property type="evidence" value="ECO:0007669"/>
    <property type="project" value="TreeGrafter"/>
</dbReference>
<dbReference type="GO" id="GO:0005615">
    <property type="term" value="C:extracellular space"/>
    <property type="evidence" value="ECO:0007669"/>
    <property type="project" value="TreeGrafter"/>
</dbReference>
<protein>
    <recommendedName>
        <fullName evidence="9">Carboxylic ester hydrolase</fullName>
        <ecNumber evidence="9">3.1.1.-</ecNumber>
    </recommendedName>
</protein>
<dbReference type="InterPro" id="IPR002018">
    <property type="entry name" value="CarbesteraseB"/>
</dbReference>
<feature type="active site" description="Charge relay system" evidence="8">
    <location>
        <position position="451"/>
    </location>
</feature>
<keyword evidence="6" id="KW-0325">Glycoprotein</keyword>
<dbReference type="PROSITE" id="PS00122">
    <property type="entry name" value="CARBOXYLESTERASE_B_1"/>
    <property type="match status" value="1"/>
</dbReference>
<dbReference type="GO" id="GO:0019695">
    <property type="term" value="P:choline metabolic process"/>
    <property type="evidence" value="ECO:0007669"/>
    <property type="project" value="TreeGrafter"/>
</dbReference>
<dbReference type="Pfam" id="PF00135">
    <property type="entry name" value="COesterase"/>
    <property type="match status" value="1"/>
</dbReference>
<organism evidence="11">
    <name type="scientific">Rhipicephalus appendiculatus</name>
    <name type="common">Brown ear tick</name>
    <dbReference type="NCBI Taxonomy" id="34631"/>
    <lineage>
        <taxon>Eukaryota</taxon>
        <taxon>Metazoa</taxon>
        <taxon>Ecdysozoa</taxon>
        <taxon>Arthropoda</taxon>
        <taxon>Chelicerata</taxon>
        <taxon>Arachnida</taxon>
        <taxon>Acari</taxon>
        <taxon>Parasitiformes</taxon>
        <taxon>Ixodida</taxon>
        <taxon>Ixodoidea</taxon>
        <taxon>Ixodidae</taxon>
        <taxon>Rhipicephalinae</taxon>
        <taxon>Rhipicephalus</taxon>
        <taxon>Rhipicephalus</taxon>
    </lineage>
</organism>
<dbReference type="EMBL" id="GEDV01006275">
    <property type="protein sequence ID" value="JAP82282.1"/>
    <property type="molecule type" value="Transcribed_RNA"/>
</dbReference>
<keyword evidence="9" id="KW-0732">Signal</keyword>
<keyword evidence="3 9" id="KW-0378">Hydrolase</keyword>
<sequence>MNGPVVLGLILKTLFSSLAYDVERPTKLGPVGGRRLQVLGTTIEEYRGIPYAEPPVGELRFKPPVPAQAWDDTKDASSRRTGCAQVRARDGLMGGDIEYGEDCLHLNVWTAEGNRKRPVLVWIHGGGFNYGSAAYDNYTGAAIAAKTGLVVASLNYRLGLLGFLNADTPEAPGNVGFLDQNLALKWIKKNIRSFGGDPSRITVMGESAGAMSVHAHLLSPMSRGLFHRAITMSGAMGTPDLSDPVHRSVSKGDAVAAIVGCRSADVTLDSQPDSVIHCLRNKSADELVVASSEAVPGKLFPFVPTYHDQFLPKVPAVAVRKGFFDARVDLLTSVTSDEGLTPLIWPRPWPELLSEKLDNMDRDTLKSSMIQLITSWLSDDAADLLDQYADRSTDQVGLRRQLLDYLSERLFVCPMHVAAAAHAARGGAVYSYVFDQWSSSHPSFSWAGVGHGMDLVYTFGLPLLHTEHFSDRDRKASENLISMIATFAEKGVPEYPGSTPWPKYSSDSPISLLLTHDNVTEVFGFKSENCALFTQYF</sequence>
<evidence type="ECO:0000256" key="3">
    <source>
        <dbReference type="ARBA" id="ARBA00022801"/>
    </source>
</evidence>
<feature type="domain" description="Carboxylesterase type B" evidence="10">
    <location>
        <begin position="25"/>
        <end position="519"/>
    </location>
</feature>
<dbReference type="ESTHER" id="rhiap-a0a131yur4">
    <property type="family name" value="Cholinesterase-like"/>
</dbReference>
<keyword evidence="5" id="KW-1015">Disulfide bond</keyword>
<dbReference type="GO" id="GO:0006581">
    <property type="term" value="P:acetylcholine catabolic process"/>
    <property type="evidence" value="ECO:0007669"/>
    <property type="project" value="TreeGrafter"/>
</dbReference>
<feature type="chain" id="PRO_5007229926" description="Carboxylic ester hydrolase" evidence="9">
    <location>
        <begin position="20"/>
        <end position="537"/>
    </location>
</feature>
<comment type="similarity">
    <text evidence="1 9">Belongs to the type-B carboxylesterase/lipase family.</text>
</comment>
<keyword evidence="2" id="KW-0719">Serine esterase</keyword>
<feature type="signal peptide" evidence="9">
    <location>
        <begin position="1"/>
        <end position="19"/>
    </location>
</feature>
<proteinExistence type="inferred from homology"/>
<evidence type="ECO:0000256" key="5">
    <source>
        <dbReference type="ARBA" id="ARBA00023157"/>
    </source>
</evidence>
<dbReference type="InterPro" id="IPR029058">
    <property type="entry name" value="AB_hydrolase_fold"/>
</dbReference>
<evidence type="ECO:0000256" key="1">
    <source>
        <dbReference type="ARBA" id="ARBA00005964"/>
    </source>
</evidence>
<dbReference type="InterPro" id="IPR019826">
    <property type="entry name" value="Carboxylesterase_B_AS"/>
</dbReference>
<accession>A0A131YUR4</accession>
<dbReference type="Gene3D" id="3.40.50.1820">
    <property type="entry name" value="alpha/beta hydrolase"/>
    <property type="match status" value="1"/>
</dbReference>
<dbReference type="PRINTS" id="PR00878">
    <property type="entry name" value="CHOLNESTRASE"/>
</dbReference>
<evidence type="ECO:0000259" key="10">
    <source>
        <dbReference type="Pfam" id="PF00135"/>
    </source>
</evidence>
<name>A0A131YUR4_RHIAP</name>
<dbReference type="InterPro" id="IPR050654">
    <property type="entry name" value="AChE-related_enzymes"/>
</dbReference>
<dbReference type="FunFam" id="3.40.50.1820:FF:000029">
    <property type="entry name" value="Acetylcholinesterase"/>
    <property type="match status" value="1"/>
</dbReference>
<dbReference type="PANTHER" id="PTHR43918:SF4">
    <property type="entry name" value="CARBOXYLIC ESTER HYDROLASE"/>
    <property type="match status" value="1"/>
</dbReference>
<evidence type="ECO:0000256" key="8">
    <source>
        <dbReference type="PIRSR" id="PIRSR600997-1"/>
    </source>
</evidence>
<evidence type="ECO:0000256" key="9">
    <source>
        <dbReference type="RuleBase" id="RU361235"/>
    </source>
</evidence>
<reference evidence="11" key="1">
    <citation type="journal article" date="2016" name="Ticks Tick Borne Dis.">
        <title>De novo assembly and annotation of the salivary gland transcriptome of Rhipicephalus appendiculatus male and female ticks during blood feeding.</title>
        <authorList>
            <person name="de Castro M.H."/>
            <person name="de Klerk D."/>
            <person name="Pienaar R."/>
            <person name="Latif A.A."/>
            <person name="Rees D.J."/>
            <person name="Mans B.J."/>
        </authorList>
    </citation>
    <scope>NUCLEOTIDE SEQUENCE</scope>
    <source>
        <tissue evidence="11">Salivary glands</tissue>
    </source>
</reference>
<keyword evidence="4" id="KW-0531">Neurotransmitter degradation</keyword>
<feature type="active site" description="Acyl-ester intermediate" evidence="8">
    <location>
        <position position="207"/>
    </location>
</feature>